<dbReference type="AlphaFoldDB" id="A0ABD1XJ78"/>
<protein>
    <submittedName>
        <fullName evidence="1">Uncharacterized protein</fullName>
    </submittedName>
</protein>
<dbReference type="EMBL" id="JBHFFA010000008">
    <property type="protein sequence ID" value="KAL2608830.1"/>
    <property type="molecule type" value="Genomic_DNA"/>
</dbReference>
<keyword evidence="2" id="KW-1185">Reference proteome</keyword>
<gene>
    <name evidence="1" type="ORF">R1flu_027403</name>
</gene>
<evidence type="ECO:0000313" key="1">
    <source>
        <dbReference type="EMBL" id="KAL2608830.1"/>
    </source>
</evidence>
<evidence type="ECO:0000313" key="2">
    <source>
        <dbReference type="Proteomes" id="UP001605036"/>
    </source>
</evidence>
<comment type="caution">
    <text evidence="1">The sequence shown here is derived from an EMBL/GenBank/DDBJ whole genome shotgun (WGS) entry which is preliminary data.</text>
</comment>
<organism evidence="1 2">
    <name type="scientific">Riccia fluitans</name>
    <dbReference type="NCBI Taxonomy" id="41844"/>
    <lineage>
        <taxon>Eukaryota</taxon>
        <taxon>Viridiplantae</taxon>
        <taxon>Streptophyta</taxon>
        <taxon>Embryophyta</taxon>
        <taxon>Marchantiophyta</taxon>
        <taxon>Marchantiopsida</taxon>
        <taxon>Marchantiidae</taxon>
        <taxon>Marchantiales</taxon>
        <taxon>Ricciaceae</taxon>
        <taxon>Riccia</taxon>
    </lineage>
</organism>
<name>A0ABD1XJ78_9MARC</name>
<sequence>MGESAVPRVQTKISEQNSFDSATRHNKKIIALHCPFAEGKFTMMWLLGPSDADVRQAGAEEQPMDGWRNGPDRTFSQWKYADPLRQARADEYCLQSSRTICDRDPDKTGHFAIGSTVQ</sequence>
<proteinExistence type="predicted"/>
<reference evidence="1 2" key="1">
    <citation type="submission" date="2024-09" db="EMBL/GenBank/DDBJ databases">
        <title>Chromosome-scale assembly of Riccia fluitans.</title>
        <authorList>
            <person name="Paukszto L."/>
            <person name="Sawicki J."/>
            <person name="Karawczyk K."/>
            <person name="Piernik-Szablinska J."/>
            <person name="Szczecinska M."/>
            <person name="Mazdziarz M."/>
        </authorList>
    </citation>
    <scope>NUCLEOTIDE SEQUENCE [LARGE SCALE GENOMIC DNA]</scope>
    <source>
        <strain evidence="1">Rf_01</strain>
        <tissue evidence="1">Aerial parts of the thallus</tissue>
    </source>
</reference>
<dbReference type="Proteomes" id="UP001605036">
    <property type="component" value="Unassembled WGS sequence"/>
</dbReference>
<accession>A0ABD1XJ78</accession>